<sequence length="664" mass="70984">MAFLEQPRAIPDGQFTSTVYGYIRDSQFDDAIGVLRQQLEERPDSRAALSLLGHCYFQTGQFELASQMYDQLVRCYPDNEAYRLHLAHALHKAGLYAEASEAAARASGPGERVERDAATLQFAIAYDRGDLPACRRLLDAAPPDDPDALANTGCLLYREGEYAAAAKKFDDATHALGRLPQLLYAAAVCHYRLRAYGPALRLVAEIVDAGAREHPELGVGSASEGAAAPPGSPRAAPRSVGNSQALRDTALVEALNLKAAVEVALGNPGGAAEALADMPPSALAGMGSDPAGGFRRLNHLLGLASFPPEAFPNLLLLYASPAHRFLDLAADVMADNPALVHSLLTRELAEFLSALVARASAPDEAFARLDALAAGHVSALRSLTKRLQDARVSRDSEAIRAALERYDDALARYTPVLMAMASIPWERGSWSAVERLLRQSAEFCGDCDAWRLNMAHALFMQARGGRGTGALADAWLIEERYADAVRHYQPLVVRAADSLLALPAIVLANLCVCYVMTSQNEEAEELMRRVEAAEEEADGPGGGGQASAPRLHLAIINLGNYEFGVSRVLKSLEPLQSKLSTDTWFYAKRVLLALAEGLAKHTVALRDAAWEEVGAFLAAAEAAGARVPAAFAGGGGAGDAEGRSVGEEARALRGLLARLAERRY</sequence>
<evidence type="ECO:0000256" key="5">
    <source>
        <dbReference type="ARBA" id="ARBA00022803"/>
    </source>
</evidence>
<dbReference type="InParanoid" id="A0A2V0PBT6"/>
<keyword evidence="5 8" id="KW-0802">TPR repeat</keyword>
<dbReference type="InterPro" id="IPR011990">
    <property type="entry name" value="TPR-like_helical_dom_sf"/>
</dbReference>
<dbReference type="Pfam" id="PF13432">
    <property type="entry name" value="TPR_16"/>
    <property type="match status" value="1"/>
</dbReference>
<gene>
    <name evidence="10" type="ORF">Rsub_10009</name>
</gene>
<dbReference type="EMBL" id="BDRX01000096">
    <property type="protein sequence ID" value="GBF97318.1"/>
    <property type="molecule type" value="Genomic_DNA"/>
</dbReference>
<protein>
    <submittedName>
        <fullName evidence="10">Flagellar associated protein</fullName>
    </submittedName>
</protein>
<evidence type="ECO:0000256" key="3">
    <source>
        <dbReference type="ARBA" id="ARBA00022737"/>
    </source>
</evidence>
<feature type="repeat" description="TPR" evidence="8">
    <location>
        <begin position="46"/>
        <end position="79"/>
    </location>
</feature>
<dbReference type="GO" id="GO:0120170">
    <property type="term" value="F:intraciliary transport particle B binding"/>
    <property type="evidence" value="ECO:0007669"/>
    <property type="project" value="TreeGrafter"/>
</dbReference>
<keyword evidence="4" id="KW-0970">Cilium biogenesis/degradation</keyword>
<comment type="similarity">
    <text evidence="2">Belongs to the TTC30/dfy-1/fleer family.</text>
</comment>
<dbReference type="PROSITE" id="PS50005">
    <property type="entry name" value="TPR"/>
    <property type="match status" value="1"/>
</dbReference>
<reference evidence="10 11" key="1">
    <citation type="journal article" date="2018" name="Sci. Rep.">
        <title>Raphidocelis subcapitata (=Pseudokirchneriella subcapitata) provides an insight into genome evolution and environmental adaptations in the Sphaeropleales.</title>
        <authorList>
            <person name="Suzuki S."/>
            <person name="Yamaguchi H."/>
            <person name="Nakajima N."/>
            <person name="Kawachi M."/>
        </authorList>
    </citation>
    <scope>NUCLEOTIDE SEQUENCE [LARGE SCALE GENOMIC DNA]</scope>
    <source>
        <strain evidence="10 11">NIES-35</strain>
    </source>
</reference>
<evidence type="ECO:0000256" key="8">
    <source>
        <dbReference type="PROSITE-ProRule" id="PRU00339"/>
    </source>
</evidence>
<accession>A0A2V0PBT6</accession>
<evidence type="ECO:0000256" key="7">
    <source>
        <dbReference type="ARBA" id="ARBA00023273"/>
    </source>
</evidence>
<comment type="subcellular location">
    <subcellularLocation>
        <location evidence="1">Cell projection</location>
        <location evidence="1">Cilium</location>
    </subcellularLocation>
</comment>
<organism evidence="10 11">
    <name type="scientific">Raphidocelis subcapitata</name>
    <dbReference type="NCBI Taxonomy" id="307507"/>
    <lineage>
        <taxon>Eukaryota</taxon>
        <taxon>Viridiplantae</taxon>
        <taxon>Chlorophyta</taxon>
        <taxon>core chlorophytes</taxon>
        <taxon>Chlorophyceae</taxon>
        <taxon>CS clade</taxon>
        <taxon>Sphaeropleales</taxon>
        <taxon>Selenastraceae</taxon>
        <taxon>Raphidocelis</taxon>
    </lineage>
</organism>
<dbReference type="InterPro" id="IPR039941">
    <property type="entry name" value="TT30"/>
</dbReference>
<keyword evidence="10" id="KW-0282">Flagellum</keyword>
<evidence type="ECO:0000313" key="10">
    <source>
        <dbReference type="EMBL" id="GBF97318.1"/>
    </source>
</evidence>
<keyword evidence="7" id="KW-0966">Cell projection</keyword>
<evidence type="ECO:0000256" key="4">
    <source>
        <dbReference type="ARBA" id="ARBA00022794"/>
    </source>
</evidence>
<comment type="caution">
    <text evidence="10">The sequence shown here is derived from an EMBL/GenBank/DDBJ whole genome shotgun (WGS) entry which is preliminary data.</text>
</comment>
<evidence type="ECO:0000256" key="9">
    <source>
        <dbReference type="SAM" id="MobiDB-lite"/>
    </source>
</evidence>
<evidence type="ECO:0000313" key="11">
    <source>
        <dbReference type="Proteomes" id="UP000247498"/>
    </source>
</evidence>
<dbReference type="Pfam" id="PF14559">
    <property type="entry name" value="TPR_19"/>
    <property type="match status" value="1"/>
</dbReference>
<keyword evidence="11" id="KW-1185">Reference proteome</keyword>
<keyword evidence="6" id="KW-0969">Cilium</keyword>
<feature type="compositionally biased region" description="Low complexity" evidence="9">
    <location>
        <begin position="218"/>
        <end position="240"/>
    </location>
</feature>
<dbReference type="OrthoDB" id="10249577at2759"/>
<dbReference type="SMART" id="SM00028">
    <property type="entry name" value="TPR"/>
    <property type="match status" value="2"/>
</dbReference>
<dbReference type="Proteomes" id="UP000247498">
    <property type="component" value="Unassembled WGS sequence"/>
</dbReference>
<evidence type="ECO:0000256" key="6">
    <source>
        <dbReference type="ARBA" id="ARBA00023069"/>
    </source>
</evidence>
<feature type="region of interest" description="Disordered" evidence="9">
    <location>
        <begin position="217"/>
        <end position="240"/>
    </location>
</feature>
<evidence type="ECO:0000256" key="1">
    <source>
        <dbReference type="ARBA" id="ARBA00004138"/>
    </source>
</evidence>
<dbReference type="STRING" id="307507.A0A2V0PBT6"/>
<dbReference type="PANTHER" id="PTHR20931:SF0">
    <property type="entry name" value="TETRATRICOPEPTIDE REPEAT PROTEIN 30"/>
    <property type="match status" value="1"/>
</dbReference>
<keyword evidence="3" id="KW-0677">Repeat</keyword>
<dbReference type="AlphaFoldDB" id="A0A2V0PBT6"/>
<dbReference type="GO" id="GO:0005879">
    <property type="term" value="C:axonemal microtubule"/>
    <property type="evidence" value="ECO:0007669"/>
    <property type="project" value="TreeGrafter"/>
</dbReference>
<dbReference type="InterPro" id="IPR019734">
    <property type="entry name" value="TPR_rpt"/>
</dbReference>
<dbReference type="SUPFAM" id="SSF48452">
    <property type="entry name" value="TPR-like"/>
    <property type="match status" value="2"/>
</dbReference>
<proteinExistence type="inferred from homology"/>
<dbReference type="GO" id="GO:0030992">
    <property type="term" value="C:intraciliary transport particle B"/>
    <property type="evidence" value="ECO:0007669"/>
    <property type="project" value="TreeGrafter"/>
</dbReference>
<dbReference type="Gene3D" id="1.25.40.10">
    <property type="entry name" value="Tetratricopeptide repeat domain"/>
    <property type="match status" value="3"/>
</dbReference>
<dbReference type="GO" id="GO:0042073">
    <property type="term" value="P:intraciliary transport"/>
    <property type="evidence" value="ECO:0007669"/>
    <property type="project" value="TreeGrafter"/>
</dbReference>
<name>A0A2V0PBT6_9CHLO</name>
<evidence type="ECO:0000256" key="2">
    <source>
        <dbReference type="ARBA" id="ARBA00009522"/>
    </source>
</evidence>
<dbReference type="PANTHER" id="PTHR20931">
    <property type="entry name" value="TETRATRICOPEPTIDE REPEAT PROTEIN 30"/>
    <property type="match status" value="1"/>
</dbReference>